<feature type="region of interest" description="Disordered" evidence="1">
    <location>
        <begin position="1"/>
        <end position="23"/>
    </location>
</feature>
<dbReference type="Gene3D" id="3.40.50.1110">
    <property type="entry name" value="SGNH hydrolase"/>
    <property type="match status" value="1"/>
</dbReference>
<accession>A0A9Q9DRU2</accession>
<name>A0A9Q9DRU2_CURCL</name>
<dbReference type="InterPro" id="IPR013830">
    <property type="entry name" value="SGNH_hydro"/>
</dbReference>
<dbReference type="AlphaFoldDB" id="A0A9Q9DRU2"/>
<dbReference type="VEuPathDB" id="FungiDB:yc1106_05177"/>
<proteinExistence type="predicted"/>
<evidence type="ECO:0000259" key="2">
    <source>
        <dbReference type="Pfam" id="PF13472"/>
    </source>
</evidence>
<dbReference type="InterPro" id="IPR036514">
    <property type="entry name" value="SGNH_hydro_sf"/>
</dbReference>
<organism evidence="3 4">
    <name type="scientific">Curvularia clavata</name>
    <dbReference type="NCBI Taxonomy" id="95742"/>
    <lineage>
        <taxon>Eukaryota</taxon>
        <taxon>Fungi</taxon>
        <taxon>Dikarya</taxon>
        <taxon>Ascomycota</taxon>
        <taxon>Pezizomycotina</taxon>
        <taxon>Dothideomycetes</taxon>
        <taxon>Pleosporomycetidae</taxon>
        <taxon>Pleosporales</taxon>
        <taxon>Pleosporineae</taxon>
        <taxon>Pleosporaceae</taxon>
        <taxon>Curvularia</taxon>
    </lineage>
</organism>
<dbReference type="Pfam" id="PF13472">
    <property type="entry name" value="Lipase_GDSL_2"/>
    <property type="match status" value="1"/>
</dbReference>
<dbReference type="Proteomes" id="UP001056012">
    <property type="component" value="Chromosome 3"/>
</dbReference>
<gene>
    <name evidence="3" type="ORF">yc1106_05177</name>
</gene>
<dbReference type="EMBL" id="CP089276">
    <property type="protein sequence ID" value="USP77903.1"/>
    <property type="molecule type" value="Genomic_DNA"/>
</dbReference>
<evidence type="ECO:0000256" key="1">
    <source>
        <dbReference type="SAM" id="MobiDB-lite"/>
    </source>
</evidence>
<reference evidence="3" key="1">
    <citation type="submission" date="2021-12" db="EMBL/GenBank/DDBJ databases">
        <title>Curvularia clavata genome.</title>
        <authorList>
            <person name="Cao Y."/>
        </authorList>
    </citation>
    <scope>NUCLEOTIDE SEQUENCE</scope>
    <source>
        <strain evidence="3">Yc1106</strain>
    </source>
</reference>
<dbReference type="SUPFAM" id="SSF52266">
    <property type="entry name" value="SGNH hydrolase"/>
    <property type="match status" value="1"/>
</dbReference>
<sequence>MDYAMAGQHGAGPHQGADPRNDSDEHILLNLYTPHVFAQQRSTCGYNTRQALQILPAIVPPPDQAKIRFMTVFFGANDSSLPDAPNKQHIPLDEFKANIKAIVSHPRIQAHTPRIILVAPPPINEHLWWPRDQSNGYTTVSRLAETTKVYADAVVQLGAELGLPVVNLWKAFMSQTDFNMDAWKPGQHVPGSLALAQSDALADLMYDGLHMGPAGYKILYDDLVAVIAANWPDQMPDKLPMVLPPWNDEAAWKAWEQSQSAATRT</sequence>
<evidence type="ECO:0000313" key="4">
    <source>
        <dbReference type="Proteomes" id="UP001056012"/>
    </source>
</evidence>
<evidence type="ECO:0000313" key="3">
    <source>
        <dbReference type="EMBL" id="USP77903.1"/>
    </source>
</evidence>
<dbReference type="OrthoDB" id="671439at2759"/>
<dbReference type="CDD" id="cd01838">
    <property type="entry name" value="Isoamyl_acetate_hydrolase_like"/>
    <property type="match status" value="1"/>
</dbReference>
<dbReference type="PANTHER" id="PTHR14209">
    <property type="entry name" value="ISOAMYL ACETATE-HYDROLYZING ESTERASE 1"/>
    <property type="match status" value="1"/>
</dbReference>
<dbReference type="InterPro" id="IPR045136">
    <property type="entry name" value="Iah1-like"/>
</dbReference>
<keyword evidence="4" id="KW-1185">Reference proteome</keyword>
<dbReference type="PANTHER" id="PTHR14209:SF19">
    <property type="entry name" value="ISOAMYL ACETATE-HYDROLYZING ESTERASE 1 HOMOLOG"/>
    <property type="match status" value="1"/>
</dbReference>
<protein>
    <recommendedName>
        <fullName evidence="2">SGNH hydrolase-type esterase domain-containing protein</fullName>
    </recommendedName>
</protein>
<feature type="compositionally biased region" description="Low complexity" evidence="1">
    <location>
        <begin position="1"/>
        <end position="16"/>
    </location>
</feature>
<feature type="domain" description="SGNH hydrolase-type esterase" evidence="2">
    <location>
        <begin position="34"/>
        <end position="218"/>
    </location>
</feature>